<gene>
    <name evidence="4" type="ORF">ABT317_24330</name>
</gene>
<keyword evidence="5" id="KW-1185">Reference proteome</keyword>
<feature type="region of interest" description="Disordered" evidence="1">
    <location>
        <begin position="1"/>
        <end position="139"/>
    </location>
</feature>
<dbReference type="Gene3D" id="2.130.10.10">
    <property type="entry name" value="YVTN repeat-like/Quinoprotein amine dehydrogenase"/>
    <property type="match status" value="1"/>
</dbReference>
<sequence>MTTESSPGQGAPQEEYGWAFRPRKSAAGPQPYGEQQQTEPAVPWDGRWSAEPHGRSSGTRWDSTMPLRFPEPRPGAHEAMHEPGRWMPPHVQPGSESADQDSGHPSGATAVLDRTALRHPESATAQPQPPAGANGKRAGKTRRVGRIALALAVLVAAGGAAAVMLKQEDAAAVASKNLTQAWQIPAPAADDALVGSWLTGKLLVRASSRGGLRAYDLTDGKQIWRAASSATAAKRGTVPCGMSPTLSAQGIGTVAFGKDGSTCNWLAGVKASTGKILWSIPLTSKKHPAAATAATYVQGDVATIVSENYLGGVDIRTGSRVWGYKSRGHYCNAYDWGADGVVMVDDFCLDQKSRFTLTAYDGRTGKVIWRKPESAHSDVTHILSGSPLVAAVHTARQDAVRVFDTTGTGRKLAVGDDELTPGNNTDADHSARLYGNVLVTPAAASGSTMIDGFDTTTGAKLWTHRSAALAVPASGADGKVYAVTTSGTPQLITIDPRTGHTTPVAGLPTGTGKWSFTSGTVYVTPDGGVLELNALGSNGGVRLYR</sequence>
<comment type="caution">
    <text evidence="4">The sequence shown here is derived from an EMBL/GenBank/DDBJ whole genome shotgun (WGS) entry which is preliminary data.</text>
</comment>
<dbReference type="PANTHER" id="PTHR34512">
    <property type="entry name" value="CELL SURFACE PROTEIN"/>
    <property type="match status" value="1"/>
</dbReference>
<keyword evidence="2" id="KW-1133">Transmembrane helix</keyword>
<evidence type="ECO:0000256" key="2">
    <source>
        <dbReference type="SAM" id="Phobius"/>
    </source>
</evidence>
<dbReference type="SUPFAM" id="SSF50998">
    <property type="entry name" value="Quinoprotein alcohol dehydrogenase-like"/>
    <property type="match status" value="1"/>
</dbReference>
<feature type="domain" description="Pyrrolo-quinoline quinone repeat" evidence="3">
    <location>
        <begin position="209"/>
        <end position="410"/>
    </location>
</feature>
<dbReference type="EMBL" id="JBEPCU010000471">
    <property type="protein sequence ID" value="MER6980011.1"/>
    <property type="molecule type" value="Genomic_DNA"/>
</dbReference>
<feature type="transmembrane region" description="Helical" evidence="2">
    <location>
        <begin position="147"/>
        <end position="165"/>
    </location>
</feature>
<dbReference type="Pfam" id="PF13360">
    <property type="entry name" value="PQQ_2"/>
    <property type="match status" value="1"/>
</dbReference>
<keyword evidence="2" id="KW-0812">Transmembrane</keyword>
<dbReference type="RefSeq" id="WP_086727692.1">
    <property type="nucleotide sequence ID" value="NZ_MUBM01000199.1"/>
</dbReference>
<reference evidence="4 5" key="1">
    <citation type="submission" date="2024-06" db="EMBL/GenBank/DDBJ databases">
        <title>The Natural Products Discovery Center: Release of the First 8490 Sequenced Strains for Exploring Actinobacteria Biosynthetic Diversity.</title>
        <authorList>
            <person name="Kalkreuter E."/>
            <person name="Kautsar S.A."/>
            <person name="Yang D."/>
            <person name="Bader C.D."/>
            <person name="Teijaro C.N."/>
            <person name="Fluegel L."/>
            <person name="Davis C.M."/>
            <person name="Simpson J.R."/>
            <person name="Lauterbach L."/>
            <person name="Steele A.D."/>
            <person name="Gui C."/>
            <person name="Meng S."/>
            <person name="Li G."/>
            <person name="Viehrig K."/>
            <person name="Ye F."/>
            <person name="Su P."/>
            <person name="Kiefer A.F."/>
            <person name="Nichols A."/>
            <person name="Cepeda A.J."/>
            <person name="Yan W."/>
            <person name="Fan B."/>
            <person name="Jiang Y."/>
            <person name="Adhikari A."/>
            <person name="Zheng C.-J."/>
            <person name="Schuster L."/>
            <person name="Cowan T.M."/>
            <person name="Smanski M.J."/>
            <person name="Chevrette M.G."/>
            <person name="De Carvalho L.P.S."/>
            <person name="Shen B."/>
        </authorList>
    </citation>
    <scope>NUCLEOTIDE SEQUENCE [LARGE SCALE GENOMIC DNA]</scope>
    <source>
        <strain evidence="4 5">NPDC000634</strain>
    </source>
</reference>
<organism evidence="4 5">
    <name type="scientific">Streptomyces carpinensis</name>
    <dbReference type="NCBI Taxonomy" id="66369"/>
    <lineage>
        <taxon>Bacteria</taxon>
        <taxon>Bacillati</taxon>
        <taxon>Actinomycetota</taxon>
        <taxon>Actinomycetes</taxon>
        <taxon>Kitasatosporales</taxon>
        <taxon>Streptomycetaceae</taxon>
        <taxon>Streptomyces</taxon>
    </lineage>
</organism>
<dbReference type="InterPro" id="IPR015943">
    <property type="entry name" value="WD40/YVTN_repeat-like_dom_sf"/>
</dbReference>
<evidence type="ECO:0000256" key="1">
    <source>
        <dbReference type="SAM" id="MobiDB-lite"/>
    </source>
</evidence>
<accession>A0ABV1W838</accession>
<name>A0ABV1W838_9ACTN</name>
<proteinExistence type="predicted"/>
<feature type="compositionally biased region" description="Basic and acidic residues" evidence="1">
    <location>
        <begin position="70"/>
        <end position="84"/>
    </location>
</feature>
<evidence type="ECO:0000313" key="5">
    <source>
        <dbReference type="Proteomes" id="UP001458415"/>
    </source>
</evidence>
<evidence type="ECO:0000259" key="3">
    <source>
        <dbReference type="Pfam" id="PF13360"/>
    </source>
</evidence>
<dbReference type="PANTHER" id="PTHR34512:SF30">
    <property type="entry name" value="OUTER MEMBRANE PROTEIN ASSEMBLY FACTOR BAMB"/>
    <property type="match status" value="1"/>
</dbReference>
<dbReference type="InterPro" id="IPR011047">
    <property type="entry name" value="Quinoprotein_ADH-like_sf"/>
</dbReference>
<dbReference type="InterPro" id="IPR002372">
    <property type="entry name" value="PQQ_rpt_dom"/>
</dbReference>
<dbReference type="Proteomes" id="UP001458415">
    <property type="component" value="Unassembled WGS sequence"/>
</dbReference>
<keyword evidence="2" id="KW-0472">Membrane</keyword>
<protein>
    <submittedName>
        <fullName evidence="4">PQQ-binding-like beta-propeller repeat protein</fullName>
    </submittedName>
</protein>
<evidence type="ECO:0000313" key="4">
    <source>
        <dbReference type="EMBL" id="MER6980011.1"/>
    </source>
</evidence>